<dbReference type="Gene3D" id="2.60.40.10">
    <property type="entry name" value="Immunoglobulins"/>
    <property type="match status" value="1"/>
</dbReference>
<dbReference type="InterPro" id="IPR044505">
    <property type="entry name" value="GlgX_Isoamylase_N_E_set"/>
</dbReference>
<feature type="region of interest" description="Disordered" evidence="2">
    <location>
        <begin position="523"/>
        <end position="557"/>
    </location>
</feature>
<dbReference type="Gene3D" id="3.20.20.80">
    <property type="entry name" value="Glycosidases"/>
    <property type="match status" value="1"/>
</dbReference>
<organism evidence="4 5">
    <name type="scientific">Brachybacterium kimchii</name>
    <dbReference type="NCBI Taxonomy" id="2942909"/>
    <lineage>
        <taxon>Bacteria</taxon>
        <taxon>Bacillati</taxon>
        <taxon>Actinomycetota</taxon>
        <taxon>Actinomycetes</taxon>
        <taxon>Micrococcales</taxon>
        <taxon>Dermabacteraceae</taxon>
        <taxon>Brachybacterium</taxon>
    </lineage>
</organism>
<comment type="similarity">
    <text evidence="1">Belongs to the glycosyl hydrolase 13 family.</text>
</comment>
<dbReference type="EMBL" id="CP097218">
    <property type="protein sequence ID" value="UQN30238.1"/>
    <property type="molecule type" value="Genomic_DNA"/>
</dbReference>
<dbReference type="PANTHER" id="PTHR43002">
    <property type="entry name" value="GLYCOGEN DEBRANCHING ENZYME"/>
    <property type="match status" value="1"/>
</dbReference>
<feature type="compositionally biased region" description="Basic and acidic residues" evidence="2">
    <location>
        <begin position="523"/>
        <end position="534"/>
    </location>
</feature>
<accession>A0ABY4N6Q8</accession>
<proteinExistence type="inferred from homology"/>
<dbReference type="InterPro" id="IPR011837">
    <property type="entry name" value="Glycogen_debranch_GlgX"/>
</dbReference>
<dbReference type="NCBIfam" id="TIGR02100">
    <property type="entry name" value="glgX_debranch"/>
    <property type="match status" value="1"/>
</dbReference>
<feature type="compositionally biased region" description="Low complexity" evidence="2">
    <location>
        <begin position="14"/>
        <end position="29"/>
    </location>
</feature>
<feature type="region of interest" description="Disordered" evidence="2">
    <location>
        <begin position="1"/>
        <end position="37"/>
    </location>
</feature>
<evidence type="ECO:0000313" key="5">
    <source>
        <dbReference type="Proteomes" id="UP001055868"/>
    </source>
</evidence>
<evidence type="ECO:0000256" key="1">
    <source>
        <dbReference type="ARBA" id="ARBA00008061"/>
    </source>
</evidence>
<dbReference type="InterPro" id="IPR013780">
    <property type="entry name" value="Glyco_hydro_b"/>
</dbReference>
<name>A0ABY4N6Q8_9MICO</name>
<dbReference type="InterPro" id="IPR006047">
    <property type="entry name" value="GH13_cat_dom"/>
</dbReference>
<dbReference type="SUPFAM" id="SSF51011">
    <property type="entry name" value="Glycosyl hydrolase domain"/>
    <property type="match status" value="1"/>
</dbReference>
<dbReference type="SUPFAM" id="SSF51445">
    <property type="entry name" value="(Trans)glycosidases"/>
    <property type="match status" value="1"/>
</dbReference>
<dbReference type="RefSeq" id="WP_249479396.1">
    <property type="nucleotide sequence ID" value="NZ_CP097218.1"/>
</dbReference>
<evidence type="ECO:0000256" key="2">
    <source>
        <dbReference type="SAM" id="MobiDB-lite"/>
    </source>
</evidence>
<dbReference type="Gene3D" id="2.60.40.1180">
    <property type="entry name" value="Golgi alpha-mannosidase II"/>
    <property type="match status" value="1"/>
</dbReference>
<reference evidence="4" key="1">
    <citation type="submission" date="2022-05" db="EMBL/GenBank/DDBJ databases">
        <title>Genomic analysis of Brachybacterium sp. CBA3104.</title>
        <authorList>
            <person name="Roh S.W."/>
            <person name="Kim Y.B."/>
            <person name="Kim Y."/>
        </authorList>
    </citation>
    <scope>NUCLEOTIDE SEQUENCE</scope>
    <source>
        <strain evidence="4">CBA3104</strain>
    </source>
</reference>
<evidence type="ECO:0000313" key="4">
    <source>
        <dbReference type="EMBL" id="UQN30238.1"/>
    </source>
</evidence>
<sequence>MPHPPITDPGGAGAVRAPRRAPSSPTRPGLQVDPSGRGTFAVAAPRAERIELCVRRDLGGGRFREERTPLRHVDGGLHWDEVEAMVPGTLYGLRAHGPWDPERGAWFNPAKLLVDPRARAVSHASPLASGMFPHEVDAMLDPISPLRRSEDDDADVAVWSVVAGAPEPMAAGGAGSSAAPPRTPWPDTVVCELHVKGFTQLHPDVPPELRGTYAGLAHPAVTSYLSGLGVTAVELLPIHAAMDEPHLTRRGLTNYWGYSTLSYLAPNPAYASAAARHEGPLAVLEEVRAMIRALHAAGLEVILDVVFNHTAEGGSGGPSLSLRGLDASEHYWMDGGAFVDVTGTGATLDPRSPAVVDLVLESLRHWVLDMGVDGFRFDLAATLGRDSGGFRPDHALLRAITLDPVLRDAKLIAEPWDVGGGGWQTGAFPAPFAEWNDAFRDDLRSFWLTDRAAREREGEVGGSGVRDLASRLAGSRDVMAARDPGDLPAGRSLRAPWASVNYVTAHDGFTLQDLVSFDERHNEANGEAGRDGTADNRSWNHGHEGPPPADGPGAAALEARRERTARALLSSLLLAAGTPMLTAGDEFGRTQRGNNNAYCQDNEISWVDWSLAAQRPGRIEAVRALLAIRARFPQLRSARYLRPLDPSRPGPGQAGWYDEHGEGMDHEPWQDPGRHVLQMLLPGGTCKTDGIDGADGADHLLVILSADEVDLEVTLPREPWLDGAVRVLFDSASEDPAALLAAGDDGRVREGRTHVRAASVLVLAIAGDGHPDERLS</sequence>
<feature type="domain" description="Glycosyl hydrolase family 13 catalytic" evidence="3">
    <location>
        <begin position="192"/>
        <end position="629"/>
    </location>
</feature>
<dbReference type="CDD" id="cd02856">
    <property type="entry name" value="E_set_GDE_Isoamylase_N"/>
    <property type="match status" value="1"/>
</dbReference>
<gene>
    <name evidence="4" type="primary">glgX</name>
    <name evidence="4" type="ORF">M4486_02505</name>
</gene>
<protein>
    <submittedName>
        <fullName evidence="4">Glycogen debranching protein GlgX</fullName>
    </submittedName>
</protein>
<evidence type="ECO:0000259" key="3">
    <source>
        <dbReference type="SMART" id="SM00642"/>
    </source>
</evidence>
<dbReference type="Proteomes" id="UP001055868">
    <property type="component" value="Chromosome"/>
</dbReference>
<dbReference type="SUPFAM" id="SSF81296">
    <property type="entry name" value="E set domains"/>
    <property type="match status" value="1"/>
</dbReference>
<dbReference type="CDD" id="cd11326">
    <property type="entry name" value="AmyAc_Glg_debranch"/>
    <property type="match status" value="1"/>
</dbReference>
<dbReference type="InterPro" id="IPR017853">
    <property type="entry name" value="GH"/>
</dbReference>
<dbReference type="InterPro" id="IPR014756">
    <property type="entry name" value="Ig_E-set"/>
</dbReference>
<keyword evidence="5" id="KW-1185">Reference proteome</keyword>
<dbReference type="InterPro" id="IPR013783">
    <property type="entry name" value="Ig-like_fold"/>
</dbReference>
<dbReference type="SMART" id="SM00642">
    <property type="entry name" value="Aamy"/>
    <property type="match status" value="1"/>
</dbReference>